<name>A0A6M4JDH2_9MOLU</name>
<reference evidence="2 3" key="1">
    <citation type="submission" date="2020-05" db="EMBL/GenBank/DDBJ databases">
        <title>Novel Mycoplasma species detected in Mirounga angustirostris (northern elephant seal) from the USA.</title>
        <authorList>
            <person name="Volokhov D.V."/>
        </authorList>
    </citation>
    <scope>NUCLEOTIDE SEQUENCE [LARGE SCALE GENOMIC DNA]</scope>
    <source>
        <strain evidence="2 3">Mirounga ES2806-NAS</strain>
    </source>
</reference>
<sequence>MARNNNFVKKIARFNSTKAQQNKKPVSKQEETLEIKKRWPKYVLGFFISAILVSGITIPLVVAANRSKEDYPVLDKNSVVFKFDNKDGTVSEIQYSDLKEVVDSVNEAKYIYSKVSDEIALYLYEQEYKASAWYEAIYNSNKVPSKTKFFKLQSVKEITDNKTKILNDLEQRLQTQFGFNKWETELKAELAKPEFGASKTKDDAIKHLVAQEIRRHAFARFETEINSDFSISEVQNGLTAEHDVYYTFYNSKTEKEERVDLFKKGDVIHFGNGEKDLHFIHTTGDNKNVYIPTDKLNTTDPGETKVYAFLTKSFLNDKKDAGIYINDWLQTQPTIYSKLTLKMTQNQTSADLPFSFSKEDLIKLLTFTDFNNGKNDSEIDLPINRIKDFQGISNFIKGENLTNEETKQAINDNLLLNVLGSANDSTYGSEGFKSLSDIYSKEKPEFYLPYLSIINDDLIYTPNTKNNFFDDLKMKIVEKIFNNDHTYSEILNKNVVSWNEEEKELAIKNNKKIADYINELTDFDTKMGNIIRDLLAENNSDFKTNIVYKINDNYAILNSNGLNLLTLSKVQSEQTARKLILSDLSRKANDVSNNALKPPFNIDNMFKDLLTSDFITNKLLSDRSFIEYLKTLKYKNYVSDNEQNFSDKDIEIAKKYSKIILEFQHLQILNGKSKEIKDYIDTLINKNLSADYVFENGKWIVKNHPDQEFIRFIYPIFEKQINGGNK</sequence>
<evidence type="ECO:0000256" key="1">
    <source>
        <dbReference type="SAM" id="Phobius"/>
    </source>
</evidence>
<proteinExistence type="predicted"/>
<evidence type="ECO:0000313" key="2">
    <source>
        <dbReference type="EMBL" id="QJR44375.1"/>
    </source>
</evidence>
<evidence type="ECO:0000313" key="3">
    <source>
        <dbReference type="Proteomes" id="UP000502118"/>
    </source>
</evidence>
<keyword evidence="1" id="KW-0472">Membrane</keyword>
<dbReference type="RefSeq" id="WP_171113390.1">
    <property type="nucleotide sequence ID" value="NZ_CP053097.1"/>
</dbReference>
<protein>
    <recommendedName>
        <fullName evidence="4">Membrane protein P80</fullName>
    </recommendedName>
</protein>
<keyword evidence="3" id="KW-1185">Reference proteome</keyword>
<dbReference type="Proteomes" id="UP000502118">
    <property type="component" value="Chromosome"/>
</dbReference>
<evidence type="ECO:0008006" key="4">
    <source>
        <dbReference type="Google" id="ProtNLM"/>
    </source>
</evidence>
<organism evidence="2 3">
    <name type="scientific">Mycoplasma miroungirhinis</name>
    <dbReference type="NCBI Taxonomy" id="754516"/>
    <lineage>
        <taxon>Bacteria</taxon>
        <taxon>Bacillati</taxon>
        <taxon>Mycoplasmatota</taxon>
        <taxon>Mollicutes</taxon>
        <taxon>Mycoplasmataceae</taxon>
        <taxon>Mycoplasma</taxon>
    </lineage>
</organism>
<dbReference type="KEGG" id="mmio:HLA92_02970"/>
<keyword evidence="1" id="KW-1133">Transmembrane helix</keyword>
<gene>
    <name evidence="2" type="ORF">HLA92_02970</name>
</gene>
<feature type="transmembrane region" description="Helical" evidence="1">
    <location>
        <begin position="42"/>
        <end position="62"/>
    </location>
</feature>
<accession>A0A6M4JDH2</accession>
<dbReference type="EMBL" id="CP053097">
    <property type="protein sequence ID" value="QJR44375.1"/>
    <property type="molecule type" value="Genomic_DNA"/>
</dbReference>
<dbReference type="AlphaFoldDB" id="A0A6M4JDH2"/>
<keyword evidence="1" id="KW-0812">Transmembrane</keyword>
<dbReference type="NCBIfam" id="NF045833">
    <property type="entry name" value="P80_membrane"/>
    <property type="match status" value="1"/>
</dbReference>